<gene>
    <name evidence="1" type="ORF">LWC34_52545</name>
</gene>
<evidence type="ECO:0008006" key="3">
    <source>
        <dbReference type="Google" id="ProtNLM"/>
    </source>
</evidence>
<dbReference type="RefSeq" id="WP_233733849.1">
    <property type="nucleotide sequence ID" value="NZ_JAJVCN010000004.1"/>
</dbReference>
<comment type="caution">
    <text evidence="1">The sequence shown here is derived from an EMBL/GenBank/DDBJ whole genome shotgun (WGS) entry which is preliminary data.</text>
</comment>
<evidence type="ECO:0000313" key="2">
    <source>
        <dbReference type="Proteomes" id="UP001521150"/>
    </source>
</evidence>
<proteinExistence type="predicted"/>
<name>A0ABS8ZUL1_9PSEU</name>
<protein>
    <recommendedName>
        <fullName evidence="3">Glycosyl hydrolases family 43</fullName>
    </recommendedName>
</protein>
<dbReference type="EMBL" id="JAJVCN010000004">
    <property type="protein sequence ID" value="MCE7011386.1"/>
    <property type="molecule type" value="Genomic_DNA"/>
</dbReference>
<dbReference type="InterPro" id="IPR023296">
    <property type="entry name" value="Glyco_hydro_beta-prop_sf"/>
</dbReference>
<keyword evidence="2" id="KW-1185">Reference proteome</keyword>
<organism evidence="1 2">
    <name type="scientific">Kibdelosporangium philippinense</name>
    <dbReference type="NCBI Taxonomy" id="211113"/>
    <lineage>
        <taxon>Bacteria</taxon>
        <taxon>Bacillati</taxon>
        <taxon>Actinomycetota</taxon>
        <taxon>Actinomycetes</taxon>
        <taxon>Pseudonocardiales</taxon>
        <taxon>Pseudonocardiaceae</taxon>
        <taxon>Kibdelosporangium</taxon>
    </lineage>
</organism>
<reference evidence="1 2" key="1">
    <citation type="submission" date="2021-12" db="EMBL/GenBank/DDBJ databases">
        <title>Genome sequence of Kibdelosporangium philippinense ATCC 49844.</title>
        <authorList>
            <person name="Fedorov E.A."/>
            <person name="Omeragic M."/>
            <person name="Shalygina K.F."/>
            <person name="Maclea K.S."/>
        </authorList>
    </citation>
    <scope>NUCLEOTIDE SEQUENCE [LARGE SCALE GENOMIC DNA]</scope>
    <source>
        <strain evidence="1 2">ATCC 49844</strain>
    </source>
</reference>
<accession>A0ABS8ZUL1</accession>
<dbReference type="Proteomes" id="UP001521150">
    <property type="component" value="Unassembled WGS sequence"/>
</dbReference>
<sequence length="340" mass="38063">MTARVLWDMVDGPMPRGLLGVGDPDVHDIDGQWTMFLGGFSTRFRNRLYRAKLVEGAWVFDTDSRGRVAALAPDAPRGSWDAGGMHTPSYVPPAGGHGERIYYTGRLTSKHYGPKSRYSIGVLERRDGEWVRRDSPVIVGDSRRSSVLEPLVVYAEGRYRMWYQANPHEVGPGELPDYELRYTESSDGLTGWTPPAVFADSSEGFFDNTVVRRGDEWVMVLARGSNLHGTPDFPEQGLWWMTARHPSGRRSEWSAPQRLLDTDLPGTPSWFGHGTYGPSLAFEDPESATVFFSGTRRAPHWPVLALQRLLRLRRPPVPSPFFLATGSITVDPGVFQRKST</sequence>
<dbReference type="Gene3D" id="2.115.10.20">
    <property type="entry name" value="Glycosyl hydrolase domain, family 43"/>
    <property type="match status" value="2"/>
</dbReference>
<dbReference type="SUPFAM" id="SSF75005">
    <property type="entry name" value="Arabinanase/levansucrase/invertase"/>
    <property type="match status" value="1"/>
</dbReference>
<evidence type="ECO:0000313" key="1">
    <source>
        <dbReference type="EMBL" id="MCE7011386.1"/>
    </source>
</evidence>